<feature type="chain" id="PRO_5037263683" description="Ig-like domain repeat protein" evidence="1">
    <location>
        <begin position="27"/>
        <end position="586"/>
    </location>
</feature>
<proteinExistence type="predicted"/>
<name>A0A917DKI7_9BACT</name>
<dbReference type="InterPro" id="IPR013783">
    <property type="entry name" value="Ig-like_fold"/>
</dbReference>
<evidence type="ECO:0008006" key="4">
    <source>
        <dbReference type="Google" id="ProtNLM"/>
    </source>
</evidence>
<dbReference type="PANTHER" id="PTHR41339:SF1">
    <property type="entry name" value="SECRETED PROTEIN"/>
    <property type="match status" value="1"/>
</dbReference>
<dbReference type="Gene3D" id="2.60.40.10">
    <property type="entry name" value="Immunoglobulins"/>
    <property type="match status" value="1"/>
</dbReference>
<protein>
    <recommendedName>
        <fullName evidence="4">Ig-like domain repeat protein</fullName>
    </recommendedName>
</protein>
<sequence length="586" mass="61888">MKFIQSKITKALLVMFSMTLAFTACKKEEEIAPAPTVSTGAALSGVPGAKVTLTANISAPGGLKTVTVLKNGAAFDTKTFAGETSTTYTKEYTVENLAAGTVVNFTLQVLDNNNQSSSLTTIPVTVSAVPPTPIVEVRGNLEGNVTWTADKIYKLVGFVRVGQEDVFGTITKTGTLTIEPGTVIIGDRASKGTLVVQRGSKIIANGTVDKPIVMTSERNPGEKEAGDWGGLVICGKAPNNLPDDKTNRELEGGYGAFHGGNDAADNSGSLKYVRIEYAGIPINPNQEVNSFTFGSVGSGTTVDYVQASYGLDDSFEFFGGTVNCKHLIAYRGLDDDFDNDNGYSGNVQYAVGIRGTTQADQSGSNGFEVDNDANGSANTPFTSATWANVSIIGAKGKAETSINVQFQNGAQLRRNCKLKIYNTFITGYPNGVYIDSQRGDAKGNAAKGDIDLQNVVLAGVDGWGTNGWGQGFATNPKGFAVSDIEQNTAATAILIGTQTPTNWFKALKGNKILDNTSKTGLSSTLWGTGTPTFTLTTGTAETLIGAALPATLPAFFDKTDYVGAFKDTDWTKTWAEFNPQSIKYVK</sequence>
<gene>
    <name evidence="2" type="ORF">GCM10011514_05120</name>
</gene>
<comment type="caution">
    <text evidence="2">The sequence shown here is derived from an EMBL/GenBank/DDBJ whole genome shotgun (WGS) entry which is preliminary data.</text>
</comment>
<reference evidence="2" key="2">
    <citation type="submission" date="2020-09" db="EMBL/GenBank/DDBJ databases">
        <authorList>
            <person name="Sun Q."/>
            <person name="Zhou Y."/>
        </authorList>
    </citation>
    <scope>NUCLEOTIDE SEQUENCE</scope>
    <source>
        <strain evidence="2">CGMCC 1.15958</strain>
    </source>
</reference>
<dbReference type="EMBL" id="BMKK01000001">
    <property type="protein sequence ID" value="GGD44156.1"/>
    <property type="molecule type" value="Genomic_DNA"/>
</dbReference>
<evidence type="ECO:0000313" key="2">
    <source>
        <dbReference type="EMBL" id="GGD44156.1"/>
    </source>
</evidence>
<evidence type="ECO:0000256" key="1">
    <source>
        <dbReference type="SAM" id="SignalP"/>
    </source>
</evidence>
<reference evidence="2" key="1">
    <citation type="journal article" date="2014" name="Int. J. Syst. Evol. Microbiol.">
        <title>Complete genome sequence of Corynebacterium casei LMG S-19264T (=DSM 44701T), isolated from a smear-ripened cheese.</title>
        <authorList>
            <consortium name="US DOE Joint Genome Institute (JGI-PGF)"/>
            <person name="Walter F."/>
            <person name="Albersmeier A."/>
            <person name="Kalinowski J."/>
            <person name="Ruckert C."/>
        </authorList>
    </citation>
    <scope>NUCLEOTIDE SEQUENCE</scope>
    <source>
        <strain evidence="2">CGMCC 1.15958</strain>
    </source>
</reference>
<feature type="signal peptide" evidence="1">
    <location>
        <begin position="1"/>
        <end position="26"/>
    </location>
</feature>
<organism evidence="2 3">
    <name type="scientific">Emticicia aquatilis</name>
    <dbReference type="NCBI Taxonomy" id="1537369"/>
    <lineage>
        <taxon>Bacteria</taxon>
        <taxon>Pseudomonadati</taxon>
        <taxon>Bacteroidota</taxon>
        <taxon>Cytophagia</taxon>
        <taxon>Cytophagales</taxon>
        <taxon>Leadbetterellaceae</taxon>
        <taxon>Emticicia</taxon>
    </lineage>
</organism>
<keyword evidence="1" id="KW-0732">Signal</keyword>
<dbReference type="Proteomes" id="UP000609064">
    <property type="component" value="Unassembled WGS sequence"/>
</dbReference>
<evidence type="ECO:0000313" key="3">
    <source>
        <dbReference type="Proteomes" id="UP000609064"/>
    </source>
</evidence>
<dbReference type="RefSeq" id="WP_188764341.1">
    <property type="nucleotide sequence ID" value="NZ_BMKK01000001.1"/>
</dbReference>
<dbReference type="AlphaFoldDB" id="A0A917DKI7"/>
<dbReference type="PROSITE" id="PS51257">
    <property type="entry name" value="PROKAR_LIPOPROTEIN"/>
    <property type="match status" value="1"/>
</dbReference>
<keyword evidence="3" id="KW-1185">Reference proteome</keyword>
<dbReference type="PANTHER" id="PTHR41339">
    <property type="entry name" value="LIPL48"/>
    <property type="match status" value="1"/>
</dbReference>
<accession>A0A917DKI7</accession>